<dbReference type="EMBL" id="LIBO01000034">
    <property type="protein sequence ID" value="KRO62786.1"/>
    <property type="molecule type" value="Genomic_DNA"/>
</dbReference>
<keyword evidence="1" id="KW-0812">Transmembrane</keyword>
<accession>A0A0R2RNR7</accession>
<reference evidence="2 3" key="1">
    <citation type="submission" date="2015-10" db="EMBL/GenBank/DDBJ databases">
        <title>Metagenome-Assembled Genomes uncover a global brackish microbiome.</title>
        <authorList>
            <person name="Hugerth L.W."/>
            <person name="Larsson J."/>
            <person name="Alneberg J."/>
            <person name="Lindh M.V."/>
            <person name="Legrand C."/>
            <person name="Pinhassi J."/>
            <person name="Andersson A.F."/>
        </authorList>
    </citation>
    <scope>NUCLEOTIDE SEQUENCE [LARGE SCALE GENOMIC DNA]</scope>
    <source>
        <strain evidence="2">BACL18 MAG-120507-bin52</strain>
    </source>
</reference>
<dbReference type="AlphaFoldDB" id="A0A0R2RNR7"/>
<sequence length="116" mass="12768">MSRNQIRRTNQVGGTQLVRVLVGAGLGTCLVVAFVLLHVANIRAAADLKKLETARAKQEDVLKSARLLAERLRSPRNLTERAQQMNLGLISVSQLEIVEAPTRKDWQATGLAKEAR</sequence>
<comment type="caution">
    <text evidence="2">The sequence shown here is derived from an EMBL/GenBank/DDBJ whole genome shotgun (WGS) entry which is preliminary data.</text>
</comment>
<proteinExistence type="predicted"/>
<gene>
    <name evidence="2" type="ORF">ABR82_01250</name>
</gene>
<feature type="transmembrane region" description="Helical" evidence="1">
    <location>
        <begin position="20"/>
        <end position="40"/>
    </location>
</feature>
<evidence type="ECO:0000256" key="1">
    <source>
        <dbReference type="SAM" id="Phobius"/>
    </source>
</evidence>
<organism evidence="2 3">
    <name type="scientific">Verrucomicrobia subdivision 6 bacterium BACL9 MAG-120507-bin52</name>
    <dbReference type="NCBI Taxonomy" id="1655590"/>
    <lineage>
        <taxon>Bacteria</taxon>
        <taxon>Pseudomonadati</taxon>
        <taxon>Verrucomicrobiota</taxon>
        <taxon>Verrucomicrobiia</taxon>
        <taxon>Verrucomicrobiales</taxon>
        <taxon>Verrucomicrobia subdivision 6</taxon>
    </lineage>
</organism>
<evidence type="ECO:0000313" key="2">
    <source>
        <dbReference type="EMBL" id="KRO62786.1"/>
    </source>
</evidence>
<evidence type="ECO:0000313" key="3">
    <source>
        <dbReference type="Proteomes" id="UP000051269"/>
    </source>
</evidence>
<name>A0A0R2RNR7_9BACT</name>
<keyword evidence="1" id="KW-0472">Membrane</keyword>
<keyword evidence="1" id="KW-1133">Transmembrane helix</keyword>
<evidence type="ECO:0008006" key="4">
    <source>
        <dbReference type="Google" id="ProtNLM"/>
    </source>
</evidence>
<protein>
    <recommendedName>
        <fullName evidence="4">Cell division protein FtsL</fullName>
    </recommendedName>
</protein>
<dbReference type="Proteomes" id="UP000051269">
    <property type="component" value="Unassembled WGS sequence"/>
</dbReference>